<keyword evidence="8 10" id="KW-0460">Magnesium</keyword>
<accession>A0A2A4G3Z3</accession>
<keyword evidence="6 10" id="KW-0547">Nucleotide-binding</keyword>
<evidence type="ECO:0000256" key="11">
    <source>
        <dbReference type="RuleBase" id="RU003783"/>
    </source>
</evidence>
<feature type="region of interest" description="Interaction with substrate tRNA" evidence="10">
    <location>
        <begin position="48"/>
        <end position="51"/>
    </location>
</feature>
<evidence type="ECO:0000256" key="3">
    <source>
        <dbReference type="ARBA" id="ARBA00005842"/>
    </source>
</evidence>
<feature type="binding site" evidence="10">
    <location>
        <begin position="23"/>
        <end position="30"/>
    </location>
    <ligand>
        <name>ATP</name>
        <dbReference type="ChEBI" id="CHEBI:30616"/>
    </ligand>
</feature>
<comment type="cofactor">
    <cofactor evidence="1 10">
        <name>Mg(2+)</name>
        <dbReference type="ChEBI" id="CHEBI:18420"/>
    </cofactor>
</comment>
<comment type="function">
    <text evidence="2 10 12">Catalyzes the transfer of a dimethylallyl group onto the adenine at position 37 in tRNAs that read codons beginning with uridine, leading to the formation of N6-(dimethylallyl)adenosine (i(6)A).</text>
</comment>
<evidence type="ECO:0000256" key="5">
    <source>
        <dbReference type="ARBA" id="ARBA00022694"/>
    </source>
</evidence>
<keyword evidence="15" id="KW-1185">Reference proteome</keyword>
<comment type="subunit">
    <text evidence="10">Monomer.</text>
</comment>
<protein>
    <recommendedName>
        <fullName evidence="10">tRNA dimethylallyltransferase</fullName>
        <ecNumber evidence="10">2.5.1.75</ecNumber>
    </recommendedName>
    <alternativeName>
        <fullName evidence="10">Dimethylallyl diphosphate:tRNA dimethylallyltransferase</fullName>
        <shortName evidence="10">DMAPP:tRNA dimethylallyltransferase</shortName>
        <shortName evidence="10">DMATase</shortName>
    </alternativeName>
    <alternativeName>
        <fullName evidence="10">Isopentenyl-diphosphate:tRNA isopentenyltransferase</fullName>
        <shortName evidence="10">IPP transferase</shortName>
        <shortName evidence="10">IPPT</shortName>
        <shortName evidence="10">IPTase</shortName>
    </alternativeName>
</protein>
<keyword evidence="7 10" id="KW-0067">ATP-binding</keyword>
<dbReference type="GO" id="GO:0052381">
    <property type="term" value="F:tRNA dimethylallyltransferase activity"/>
    <property type="evidence" value="ECO:0007669"/>
    <property type="project" value="UniProtKB-UniRule"/>
</dbReference>
<comment type="caution">
    <text evidence="10">Lacks conserved residue(s) required for the propagation of feature annotation.</text>
</comment>
<evidence type="ECO:0000256" key="12">
    <source>
        <dbReference type="RuleBase" id="RU003784"/>
    </source>
</evidence>
<feature type="site" description="Interaction with substrate tRNA" evidence="10">
    <location>
        <position position="114"/>
    </location>
</feature>
<dbReference type="EMBL" id="NBWU01000004">
    <property type="protein sequence ID" value="PCE63679.1"/>
    <property type="molecule type" value="Genomic_DNA"/>
</dbReference>
<dbReference type="GO" id="GO:0005524">
    <property type="term" value="F:ATP binding"/>
    <property type="evidence" value="ECO:0007669"/>
    <property type="project" value="UniProtKB-UniRule"/>
</dbReference>
<dbReference type="HAMAP" id="MF_00185">
    <property type="entry name" value="IPP_trans"/>
    <property type="match status" value="1"/>
</dbReference>
<dbReference type="InterPro" id="IPR027417">
    <property type="entry name" value="P-loop_NTPase"/>
</dbReference>
<dbReference type="NCBIfam" id="TIGR00174">
    <property type="entry name" value="miaA"/>
    <property type="match status" value="1"/>
</dbReference>
<reference evidence="14 15" key="1">
    <citation type="submission" date="2017-04" db="EMBL/GenBank/DDBJ databases">
        <title>A new member of the family Flavobacteriaceae isolated from ascidians.</title>
        <authorList>
            <person name="Chen L."/>
        </authorList>
    </citation>
    <scope>NUCLEOTIDE SEQUENCE [LARGE SCALE GENOMIC DNA]</scope>
    <source>
        <strain evidence="14 15">HQA918</strain>
    </source>
</reference>
<dbReference type="Gene3D" id="1.10.20.140">
    <property type="match status" value="1"/>
</dbReference>
<evidence type="ECO:0000256" key="13">
    <source>
        <dbReference type="RuleBase" id="RU003785"/>
    </source>
</evidence>
<dbReference type="EC" id="2.5.1.75" evidence="10"/>
<feature type="site" description="Interaction with substrate tRNA" evidence="10">
    <location>
        <position position="136"/>
    </location>
</feature>
<dbReference type="AlphaFoldDB" id="A0A2A4G3Z3"/>
<evidence type="ECO:0000256" key="9">
    <source>
        <dbReference type="ARBA" id="ARBA00049563"/>
    </source>
</evidence>
<dbReference type="PANTHER" id="PTHR11088:SF60">
    <property type="entry name" value="TRNA DIMETHYLALLYLTRANSFERASE"/>
    <property type="match status" value="1"/>
</dbReference>
<dbReference type="OrthoDB" id="9776390at2"/>
<evidence type="ECO:0000256" key="6">
    <source>
        <dbReference type="ARBA" id="ARBA00022741"/>
    </source>
</evidence>
<sequence>MLALNDVNPLEKEKTKTLIVVVGPTGIGKTKLAIDLAQHYQTEIISADSRQFFKEMTIGTAVPSAEELEAAPHHFIQHTTIFEPYSVGDFESDALSLLDNLFQKQDVVIMAGGSGLYIKAVVEGLDAFPEVDAQYRETLNDELSTSGLAPLQDELRKVDPKYAAVADMDNPHRVIRALEICRATGKTFSSFLGKPKPQRSFKTQYIGITADRELIYDRINRRVDLMMEMGQLKEAEGLFAHKALNALQTVGYQELFNYFEGKWTLEFAIAEIKKNSRRYAKRQLTWLRKNEAIHWVEFDNALEMALNHLQ</sequence>
<comment type="caution">
    <text evidence="14">The sequence shown here is derived from an EMBL/GenBank/DDBJ whole genome shotgun (WGS) entry which is preliminary data.</text>
</comment>
<keyword evidence="4 10" id="KW-0808">Transferase</keyword>
<evidence type="ECO:0000256" key="7">
    <source>
        <dbReference type="ARBA" id="ARBA00022840"/>
    </source>
</evidence>
<proteinExistence type="inferred from homology"/>
<evidence type="ECO:0000313" key="15">
    <source>
        <dbReference type="Proteomes" id="UP000219559"/>
    </source>
</evidence>
<comment type="catalytic activity">
    <reaction evidence="9 10 11">
        <text>adenosine(37) in tRNA + dimethylallyl diphosphate = N(6)-dimethylallyladenosine(37) in tRNA + diphosphate</text>
        <dbReference type="Rhea" id="RHEA:26482"/>
        <dbReference type="Rhea" id="RHEA-COMP:10162"/>
        <dbReference type="Rhea" id="RHEA-COMP:10375"/>
        <dbReference type="ChEBI" id="CHEBI:33019"/>
        <dbReference type="ChEBI" id="CHEBI:57623"/>
        <dbReference type="ChEBI" id="CHEBI:74411"/>
        <dbReference type="ChEBI" id="CHEBI:74415"/>
        <dbReference type="EC" id="2.5.1.75"/>
    </reaction>
</comment>
<comment type="similarity">
    <text evidence="3 10 13">Belongs to the IPP transferase family.</text>
</comment>
<organism evidence="14 15">
    <name type="scientific">Sediminicola luteus</name>
    <dbReference type="NCBI Taxonomy" id="319238"/>
    <lineage>
        <taxon>Bacteria</taxon>
        <taxon>Pseudomonadati</taxon>
        <taxon>Bacteroidota</taxon>
        <taxon>Flavobacteriia</taxon>
        <taxon>Flavobacteriales</taxon>
        <taxon>Flavobacteriaceae</taxon>
        <taxon>Sediminicola</taxon>
    </lineage>
</organism>
<dbReference type="Gene3D" id="3.40.50.300">
    <property type="entry name" value="P-loop containing nucleotide triphosphate hydrolases"/>
    <property type="match status" value="1"/>
</dbReference>
<feature type="binding site" evidence="10">
    <location>
        <begin position="25"/>
        <end position="30"/>
    </location>
    <ligand>
        <name>substrate</name>
    </ligand>
</feature>
<evidence type="ECO:0000256" key="4">
    <source>
        <dbReference type="ARBA" id="ARBA00022679"/>
    </source>
</evidence>
<evidence type="ECO:0000256" key="1">
    <source>
        <dbReference type="ARBA" id="ARBA00001946"/>
    </source>
</evidence>
<name>A0A2A4G3Z3_9FLAO</name>
<gene>
    <name evidence="10" type="primary">miaA</name>
    <name evidence="14" type="ORF">B7P33_10360</name>
</gene>
<dbReference type="InterPro" id="IPR039657">
    <property type="entry name" value="Dimethylallyltransferase"/>
</dbReference>
<dbReference type="RefSeq" id="WP_097442395.1">
    <property type="nucleotide sequence ID" value="NZ_NBWU01000004.1"/>
</dbReference>
<evidence type="ECO:0000256" key="2">
    <source>
        <dbReference type="ARBA" id="ARBA00003213"/>
    </source>
</evidence>
<dbReference type="InterPro" id="IPR018022">
    <property type="entry name" value="IPT"/>
</dbReference>
<evidence type="ECO:0000313" key="14">
    <source>
        <dbReference type="EMBL" id="PCE63679.1"/>
    </source>
</evidence>
<dbReference type="Proteomes" id="UP000219559">
    <property type="component" value="Unassembled WGS sequence"/>
</dbReference>
<keyword evidence="5 10" id="KW-0819">tRNA processing</keyword>
<dbReference type="SUPFAM" id="SSF52540">
    <property type="entry name" value="P-loop containing nucleoside triphosphate hydrolases"/>
    <property type="match status" value="2"/>
</dbReference>
<dbReference type="GO" id="GO:0006400">
    <property type="term" value="P:tRNA modification"/>
    <property type="evidence" value="ECO:0007669"/>
    <property type="project" value="TreeGrafter"/>
</dbReference>
<dbReference type="PANTHER" id="PTHR11088">
    <property type="entry name" value="TRNA DIMETHYLALLYLTRANSFERASE"/>
    <property type="match status" value="1"/>
</dbReference>
<dbReference type="Pfam" id="PF01715">
    <property type="entry name" value="IPPT"/>
    <property type="match status" value="1"/>
</dbReference>
<evidence type="ECO:0000256" key="8">
    <source>
        <dbReference type="ARBA" id="ARBA00022842"/>
    </source>
</evidence>
<evidence type="ECO:0000256" key="10">
    <source>
        <dbReference type="HAMAP-Rule" id="MF_00185"/>
    </source>
</evidence>